<reference evidence="2 3" key="1">
    <citation type="submission" date="2019-05" db="EMBL/GenBank/DDBJ databases">
        <title>Another draft genome of Portunus trituberculatus and its Hox gene families provides insights of decapod evolution.</title>
        <authorList>
            <person name="Jeong J.-H."/>
            <person name="Song I."/>
            <person name="Kim S."/>
            <person name="Choi T."/>
            <person name="Kim D."/>
            <person name="Ryu S."/>
            <person name="Kim W."/>
        </authorList>
    </citation>
    <scope>NUCLEOTIDE SEQUENCE [LARGE SCALE GENOMIC DNA]</scope>
    <source>
        <tissue evidence="2">Muscle</tissue>
    </source>
</reference>
<keyword evidence="3" id="KW-1185">Reference proteome</keyword>
<evidence type="ECO:0000313" key="2">
    <source>
        <dbReference type="EMBL" id="MPC42890.1"/>
    </source>
</evidence>
<dbReference type="EMBL" id="VSRR010005604">
    <property type="protein sequence ID" value="MPC42890.1"/>
    <property type="molecule type" value="Genomic_DNA"/>
</dbReference>
<organism evidence="2 3">
    <name type="scientific">Portunus trituberculatus</name>
    <name type="common">Swimming crab</name>
    <name type="synonym">Neptunus trituberculatus</name>
    <dbReference type="NCBI Taxonomy" id="210409"/>
    <lineage>
        <taxon>Eukaryota</taxon>
        <taxon>Metazoa</taxon>
        <taxon>Ecdysozoa</taxon>
        <taxon>Arthropoda</taxon>
        <taxon>Crustacea</taxon>
        <taxon>Multicrustacea</taxon>
        <taxon>Malacostraca</taxon>
        <taxon>Eumalacostraca</taxon>
        <taxon>Eucarida</taxon>
        <taxon>Decapoda</taxon>
        <taxon>Pleocyemata</taxon>
        <taxon>Brachyura</taxon>
        <taxon>Eubrachyura</taxon>
        <taxon>Portunoidea</taxon>
        <taxon>Portunidae</taxon>
        <taxon>Portuninae</taxon>
        <taxon>Portunus</taxon>
    </lineage>
</organism>
<dbReference type="AlphaFoldDB" id="A0A5B7F5U2"/>
<protein>
    <submittedName>
        <fullName evidence="2">Uncharacterized protein</fullName>
    </submittedName>
</protein>
<name>A0A5B7F5U2_PORTR</name>
<proteinExistence type="predicted"/>
<comment type="caution">
    <text evidence="2">The sequence shown here is derived from an EMBL/GenBank/DDBJ whole genome shotgun (WGS) entry which is preliminary data.</text>
</comment>
<evidence type="ECO:0000256" key="1">
    <source>
        <dbReference type="SAM" id="MobiDB-lite"/>
    </source>
</evidence>
<feature type="compositionally biased region" description="Polar residues" evidence="1">
    <location>
        <begin position="32"/>
        <end position="53"/>
    </location>
</feature>
<gene>
    <name evidence="2" type="ORF">E2C01_036521</name>
</gene>
<feature type="region of interest" description="Disordered" evidence="1">
    <location>
        <begin position="31"/>
        <end position="74"/>
    </location>
</feature>
<accession>A0A5B7F5U2</accession>
<dbReference type="Proteomes" id="UP000324222">
    <property type="component" value="Unassembled WGS sequence"/>
</dbReference>
<sequence length="74" mass="8180">MEPRLAEDSCRAAVFDQPTNSRSGRILRVSERVSNTRPPEAANNANTRTNQSVAELIDHSAPRDGLPARQNRPI</sequence>
<evidence type="ECO:0000313" key="3">
    <source>
        <dbReference type="Proteomes" id="UP000324222"/>
    </source>
</evidence>